<gene>
    <name evidence="5" type="ORF">NCGR_LOCUS3058</name>
</gene>
<sequence length="194" mass="22575">MEQQAIYGFLGELQTENYRARDEDVDVWILQLLEGPQDAANQNDCLSDDLPPPSPLPDANGHHQVCGYGIHQIDTEMLNFNNLTEPRKTGPRGTRKRRTSPWNPMFYTSRKNNSRWTAKEVERLVQGVSKFGVGRWTMLKQNFFKRSIRTAVNLKDKWRNLLKAYQEGSQKTTQLHLEPSLVERIRKLADKRHI</sequence>
<name>A0A811MJ00_9POAL</name>
<dbReference type="AlphaFoldDB" id="A0A811MJ00"/>
<evidence type="ECO:0000259" key="4">
    <source>
        <dbReference type="PROSITE" id="PS51294"/>
    </source>
</evidence>
<dbReference type="Gene3D" id="1.10.246.220">
    <property type="match status" value="1"/>
</dbReference>
<reference evidence="5" key="1">
    <citation type="submission" date="2020-10" db="EMBL/GenBank/DDBJ databases">
        <authorList>
            <person name="Han B."/>
            <person name="Lu T."/>
            <person name="Zhao Q."/>
            <person name="Huang X."/>
            <person name="Zhao Y."/>
        </authorList>
    </citation>
    <scope>NUCLEOTIDE SEQUENCE</scope>
</reference>
<feature type="compositionally biased region" description="Basic residues" evidence="2">
    <location>
        <begin position="89"/>
        <end position="99"/>
    </location>
</feature>
<dbReference type="InterPro" id="IPR017930">
    <property type="entry name" value="Myb_dom"/>
</dbReference>
<dbReference type="PANTHER" id="PTHR47122">
    <property type="entry name" value="MYB-LIKE DNA-BINDING DOMAIN CONTAINING PROTEIN, EXPRESSED"/>
    <property type="match status" value="1"/>
</dbReference>
<dbReference type="GO" id="GO:0003677">
    <property type="term" value="F:DNA binding"/>
    <property type="evidence" value="ECO:0007669"/>
    <property type="project" value="UniProtKB-KW"/>
</dbReference>
<dbReference type="InterPro" id="IPR001005">
    <property type="entry name" value="SANT/Myb"/>
</dbReference>
<keyword evidence="6" id="KW-1185">Reference proteome</keyword>
<dbReference type="OrthoDB" id="695143at2759"/>
<dbReference type="SMART" id="SM00717">
    <property type="entry name" value="SANT"/>
    <property type="match status" value="1"/>
</dbReference>
<dbReference type="Proteomes" id="UP000604825">
    <property type="component" value="Unassembled WGS sequence"/>
</dbReference>
<feature type="region of interest" description="Disordered" evidence="2">
    <location>
        <begin position="82"/>
        <end position="103"/>
    </location>
</feature>
<dbReference type="PROSITE" id="PS51294">
    <property type="entry name" value="HTH_MYB"/>
    <property type="match status" value="1"/>
</dbReference>
<evidence type="ECO:0000256" key="2">
    <source>
        <dbReference type="SAM" id="MobiDB-lite"/>
    </source>
</evidence>
<evidence type="ECO:0000256" key="1">
    <source>
        <dbReference type="ARBA" id="ARBA00023125"/>
    </source>
</evidence>
<dbReference type="Pfam" id="PF00249">
    <property type="entry name" value="Myb_DNA-binding"/>
    <property type="match status" value="1"/>
</dbReference>
<evidence type="ECO:0000259" key="3">
    <source>
        <dbReference type="PROSITE" id="PS50090"/>
    </source>
</evidence>
<feature type="domain" description="HTH myb-type" evidence="4">
    <location>
        <begin position="108"/>
        <end position="166"/>
    </location>
</feature>
<dbReference type="PROSITE" id="PS50090">
    <property type="entry name" value="MYB_LIKE"/>
    <property type="match status" value="1"/>
</dbReference>
<protein>
    <submittedName>
        <fullName evidence="5">Uncharacterized protein</fullName>
    </submittedName>
</protein>
<dbReference type="EMBL" id="CAJGYO010000001">
    <property type="protein sequence ID" value="CAD6205225.1"/>
    <property type="molecule type" value="Genomic_DNA"/>
</dbReference>
<dbReference type="InterPro" id="IPR009057">
    <property type="entry name" value="Homeodomain-like_sf"/>
</dbReference>
<proteinExistence type="predicted"/>
<dbReference type="CDD" id="cd11660">
    <property type="entry name" value="SANT_TRF"/>
    <property type="match status" value="1"/>
</dbReference>
<feature type="domain" description="Myb-like" evidence="3">
    <location>
        <begin position="108"/>
        <end position="162"/>
    </location>
</feature>
<dbReference type="SUPFAM" id="SSF46689">
    <property type="entry name" value="Homeodomain-like"/>
    <property type="match status" value="1"/>
</dbReference>
<accession>A0A811MJ00</accession>
<evidence type="ECO:0000313" key="5">
    <source>
        <dbReference type="EMBL" id="CAD6205225.1"/>
    </source>
</evidence>
<keyword evidence="1" id="KW-0238">DNA-binding</keyword>
<comment type="caution">
    <text evidence="5">The sequence shown here is derived from an EMBL/GenBank/DDBJ whole genome shotgun (WGS) entry which is preliminary data.</text>
</comment>
<feature type="region of interest" description="Disordered" evidence="2">
    <location>
        <begin position="40"/>
        <end position="63"/>
    </location>
</feature>
<dbReference type="PANTHER" id="PTHR47122:SF14">
    <property type="entry name" value="MYB-LIKE DNA-BINDING DOMAIN CONTAINING PROTEIN, EXPRESSED"/>
    <property type="match status" value="1"/>
</dbReference>
<organism evidence="5 6">
    <name type="scientific">Miscanthus lutarioriparius</name>
    <dbReference type="NCBI Taxonomy" id="422564"/>
    <lineage>
        <taxon>Eukaryota</taxon>
        <taxon>Viridiplantae</taxon>
        <taxon>Streptophyta</taxon>
        <taxon>Embryophyta</taxon>
        <taxon>Tracheophyta</taxon>
        <taxon>Spermatophyta</taxon>
        <taxon>Magnoliopsida</taxon>
        <taxon>Liliopsida</taxon>
        <taxon>Poales</taxon>
        <taxon>Poaceae</taxon>
        <taxon>PACMAD clade</taxon>
        <taxon>Panicoideae</taxon>
        <taxon>Andropogonodae</taxon>
        <taxon>Andropogoneae</taxon>
        <taxon>Saccharinae</taxon>
        <taxon>Miscanthus</taxon>
    </lineage>
</organism>
<evidence type="ECO:0000313" key="6">
    <source>
        <dbReference type="Proteomes" id="UP000604825"/>
    </source>
</evidence>